<dbReference type="Gene3D" id="1.10.3290.10">
    <property type="entry name" value="Fido-like domain"/>
    <property type="match status" value="1"/>
</dbReference>
<dbReference type="InterPro" id="IPR036597">
    <property type="entry name" value="Fido-like_dom_sf"/>
</dbReference>
<evidence type="ECO:0000313" key="2">
    <source>
        <dbReference type="Proteomes" id="UP000186102"/>
    </source>
</evidence>
<keyword evidence="2" id="KW-1185">Reference proteome</keyword>
<evidence type="ECO:0000313" key="1">
    <source>
        <dbReference type="EMBL" id="OLN27445.1"/>
    </source>
</evidence>
<accession>A0A1Q8QJE2</accession>
<reference evidence="1 2" key="1">
    <citation type="submission" date="2016-09" db="EMBL/GenBank/DDBJ databases">
        <title>Complete genome of Desulfosporosinus sp. OL.</title>
        <authorList>
            <person name="Mardanov A."/>
            <person name="Beletsky A."/>
            <person name="Panova A."/>
            <person name="Karnachuk O."/>
            <person name="Ravin N."/>
        </authorList>
    </citation>
    <scope>NUCLEOTIDE SEQUENCE [LARGE SCALE GENOMIC DNA]</scope>
    <source>
        <strain evidence="1 2">OL</strain>
    </source>
</reference>
<protein>
    <submittedName>
        <fullName evidence="1">Type I restriction-modification system, specificity subunit S</fullName>
    </submittedName>
</protein>
<proteinExistence type="predicted"/>
<dbReference type="RefSeq" id="WP_235838945.1">
    <property type="nucleotide sequence ID" value="NZ_MLBF01000057.1"/>
</dbReference>
<dbReference type="EMBL" id="MLBF01000057">
    <property type="protein sequence ID" value="OLN27445.1"/>
    <property type="molecule type" value="Genomic_DNA"/>
</dbReference>
<dbReference type="AlphaFoldDB" id="A0A1Q8QJE2"/>
<comment type="caution">
    <text evidence="1">The sequence shown here is derived from an EMBL/GenBank/DDBJ whole genome shotgun (WGS) entry which is preliminary data.</text>
</comment>
<dbReference type="STRING" id="1888891.DSOL_4522"/>
<dbReference type="Proteomes" id="UP000186102">
    <property type="component" value="Unassembled WGS sequence"/>
</dbReference>
<name>A0A1Q8QJE2_9FIRM</name>
<gene>
    <name evidence="1" type="ORF">DSOL_4522</name>
</gene>
<sequence length="94" mass="10524">MPEKPYVPPYSVTDVIIHLVAEISELVGVITVKSETAVNPHLRRDNQIRTIHTSLAIENNSLSLEQMTDIINGKRVLGSPNEIREVKNAFDAYI</sequence>
<organism evidence="1 2">
    <name type="scientific">Desulfosporosinus metallidurans</name>
    <dbReference type="NCBI Taxonomy" id="1888891"/>
    <lineage>
        <taxon>Bacteria</taxon>
        <taxon>Bacillati</taxon>
        <taxon>Bacillota</taxon>
        <taxon>Clostridia</taxon>
        <taxon>Eubacteriales</taxon>
        <taxon>Desulfitobacteriaceae</taxon>
        <taxon>Desulfosporosinus</taxon>
    </lineage>
</organism>